<dbReference type="PANTHER" id="PTHR21694">
    <property type="entry name" value="COILED-COIL DOMAIN-CONTAINING PROTEIN 63"/>
    <property type="match status" value="1"/>
</dbReference>
<feature type="region of interest" description="Disordered" evidence="3">
    <location>
        <begin position="529"/>
        <end position="559"/>
    </location>
</feature>
<feature type="region of interest" description="Disordered" evidence="3">
    <location>
        <begin position="215"/>
        <end position="238"/>
    </location>
</feature>
<dbReference type="InterPro" id="IPR049258">
    <property type="entry name" value="ODAD1_CC"/>
</dbReference>
<feature type="compositionally biased region" description="Polar residues" evidence="3">
    <location>
        <begin position="453"/>
        <end position="468"/>
    </location>
</feature>
<evidence type="ECO:0000256" key="2">
    <source>
        <dbReference type="SAM" id="Coils"/>
    </source>
</evidence>
<gene>
    <name evidence="5" type="primary">Contig11308.g12083</name>
    <name evidence="5" type="ORF">STYLEM_12366</name>
</gene>
<feature type="coiled-coil region" evidence="2">
    <location>
        <begin position="323"/>
        <end position="389"/>
    </location>
</feature>
<organism evidence="5 6">
    <name type="scientific">Stylonychia lemnae</name>
    <name type="common">Ciliate</name>
    <dbReference type="NCBI Taxonomy" id="5949"/>
    <lineage>
        <taxon>Eukaryota</taxon>
        <taxon>Sar</taxon>
        <taxon>Alveolata</taxon>
        <taxon>Ciliophora</taxon>
        <taxon>Intramacronucleata</taxon>
        <taxon>Spirotrichea</taxon>
        <taxon>Stichotrichia</taxon>
        <taxon>Sporadotrichida</taxon>
        <taxon>Oxytrichidae</taxon>
        <taxon>Stylonychinae</taxon>
        <taxon>Stylonychia</taxon>
    </lineage>
</organism>
<evidence type="ECO:0000259" key="4">
    <source>
        <dbReference type="Pfam" id="PF21773"/>
    </source>
</evidence>
<name>A0A078AR18_STYLE</name>
<feature type="compositionally biased region" description="Polar residues" evidence="3">
    <location>
        <begin position="218"/>
        <end position="233"/>
    </location>
</feature>
<feature type="coiled-coil region" evidence="2">
    <location>
        <begin position="53"/>
        <end position="111"/>
    </location>
</feature>
<feature type="compositionally biased region" description="Polar residues" evidence="3">
    <location>
        <begin position="19"/>
        <end position="31"/>
    </location>
</feature>
<keyword evidence="1 2" id="KW-0175">Coiled coil</keyword>
<dbReference type="AlphaFoldDB" id="A0A078AR18"/>
<dbReference type="PANTHER" id="PTHR21694:SF18">
    <property type="entry name" value="COILED-COIL DOMAIN-CONTAINING PROTEIN 63"/>
    <property type="match status" value="1"/>
</dbReference>
<feature type="domain" description="ODAD1 central coiled coil region" evidence="4">
    <location>
        <begin position="281"/>
        <end position="416"/>
    </location>
</feature>
<evidence type="ECO:0000313" key="5">
    <source>
        <dbReference type="EMBL" id="CDW83323.1"/>
    </source>
</evidence>
<accession>A0A078AR18</accession>
<feature type="domain" description="ODAD1 central coiled coil region" evidence="4">
    <location>
        <begin position="96"/>
        <end position="255"/>
    </location>
</feature>
<protein>
    <recommendedName>
        <fullName evidence="4">ODAD1 central coiled coil region domain-containing protein</fullName>
    </recommendedName>
</protein>
<dbReference type="InParanoid" id="A0A078AR18"/>
<evidence type="ECO:0000313" key="6">
    <source>
        <dbReference type="Proteomes" id="UP000039865"/>
    </source>
</evidence>
<dbReference type="OMA" id="QMKKEPP"/>
<feature type="compositionally biased region" description="Basic and acidic residues" evidence="3">
    <location>
        <begin position="471"/>
        <end position="488"/>
    </location>
</feature>
<sequence length="559" mass="64968">MQKKERSIKEDQTADKKNINNPSEPQASTDLDGNMGSRVAILQKYGDNYAQRIKQEQIKINEINNKIKDVQIRIEQSRKMIKDSHGQRESTEDMSRKIKSIENRLDKQLQKFNQAVAHNKMLRAEIDSVRKEKVVFDNIYKKLDSELAQKKEKLLKVIKRAENAFSQKEQALNDIQLLKKEQQRDQEEYDRECEKLNLLIQKDKQIRDYIKTKEESKAAQQQANNTLKNQSMMGDSKHDIKTQRHDNLNELTNTEKSLKKQVSQLGWSIARDTANVHLSMAKMQQYEEAFNSIKLGTNLNNIDQLVSEFVNAENLNFSLYNFVKDLTHEMDDLENEIMGIRQEIEKFRGHGVNNEKNRDNIESTLNNELKSTEKELKDIETDYQNTMKTINCLKIGIQSIFDKIKIQPDDVPELIGSKCVTESNMLQYLGCIEKVCDEVLEMYQQRQAKDGYDSQQNEGGGASTTPSNIRGGKDNKQSTMNKESEKVTQLDPPDLLNWSEYDEQYFEDLEKYQQDNPVKLHFKYRDKMERENSELLNRKTGKTLQKTGSDIKGISGKLK</sequence>
<proteinExistence type="predicted"/>
<dbReference type="Proteomes" id="UP000039865">
    <property type="component" value="Unassembled WGS sequence"/>
</dbReference>
<feature type="region of interest" description="Disordered" evidence="3">
    <location>
        <begin position="1"/>
        <end position="34"/>
    </location>
</feature>
<evidence type="ECO:0000256" key="1">
    <source>
        <dbReference type="ARBA" id="ARBA00023054"/>
    </source>
</evidence>
<feature type="region of interest" description="Disordered" evidence="3">
    <location>
        <begin position="447"/>
        <end position="494"/>
    </location>
</feature>
<dbReference type="InterPro" id="IPR051876">
    <property type="entry name" value="ODA-DC/CCD"/>
</dbReference>
<dbReference type="EMBL" id="CCKQ01011750">
    <property type="protein sequence ID" value="CDW83323.1"/>
    <property type="molecule type" value="Genomic_DNA"/>
</dbReference>
<feature type="compositionally biased region" description="Basic and acidic residues" evidence="3">
    <location>
        <begin position="1"/>
        <end position="18"/>
    </location>
</feature>
<evidence type="ECO:0000256" key="3">
    <source>
        <dbReference type="SAM" id="MobiDB-lite"/>
    </source>
</evidence>
<keyword evidence="6" id="KW-1185">Reference proteome</keyword>
<reference evidence="5 6" key="1">
    <citation type="submission" date="2014-06" db="EMBL/GenBank/DDBJ databases">
        <authorList>
            <person name="Swart Estienne"/>
        </authorList>
    </citation>
    <scope>NUCLEOTIDE SEQUENCE [LARGE SCALE GENOMIC DNA]</scope>
    <source>
        <strain evidence="5 6">130c</strain>
    </source>
</reference>
<dbReference type="Pfam" id="PF21773">
    <property type="entry name" value="ODAD1_CC"/>
    <property type="match status" value="2"/>
</dbReference>
<dbReference type="OrthoDB" id="6766775at2759"/>